<dbReference type="PANTHER" id="PTHR12686:SF8">
    <property type="entry name" value="EXOSOME COMPLEX COMPONENT CSL4"/>
    <property type="match status" value="1"/>
</dbReference>
<dbReference type="InterPro" id="IPR012340">
    <property type="entry name" value="NA-bd_OB-fold"/>
</dbReference>
<dbReference type="GO" id="GO:0005737">
    <property type="term" value="C:cytoplasm"/>
    <property type="evidence" value="ECO:0007669"/>
    <property type="project" value="TreeGrafter"/>
</dbReference>
<evidence type="ECO:0000256" key="1">
    <source>
        <dbReference type="ARBA" id="ARBA00004604"/>
    </source>
</evidence>
<reference evidence="3 4" key="1">
    <citation type="journal article" date="2017" name="Mol. Biol. Evol.">
        <title>The 4-celled Tetrabaena socialis nuclear genome reveals the essential components for genetic control of cell number at the origin of multicellularity in the volvocine lineage.</title>
        <authorList>
            <person name="Featherston J."/>
            <person name="Arakaki Y."/>
            <person name="Hanschen E.R."/>
            <person name="Ferris P.J."/>
            <person name="Michod R.E."/>
            <person name="Olson B.J.S.C."/>
            <person name="Nozaki H."/>
            <person name="Durand P.M."/>
        </authorList>
    </citation>
    <scope>NUCLEOTIDE SEQUENCE [LARGE SCALE GENOMIC DNA]</scope>
    <source>
        <strain evidence="3 4">NIES-571</strain>
    </source>
</reference>
<accession>A0A2J8A7P7</accession>
<evidence type="ECO:0000313" key="4">
    <source>
        <dbReference type="Proteomes" id="UP000236333"/>
    </source>
</evidence>
<dbReference type="PANTHER" id="PTHR12686">
    <property type="entry name" value="3'-5' EXORIBONUCLEASE CSL4-RELATED"/>
    <property type="match status" value="1"/>
</dbReference>
<comment type="subcellular location">
    <subcellularLocation>
        <location evidence="1">Nucleus</location>
        <location evidence="1">Nucleolus</location>
    </subcellularLocation>
</comment>
<evidence type="ECO:0000256" key="2">
    <source>
        <dbReference type="ARBA" id="ARBA00022835"/>
    </source>
</evidence>
<dbReference type="SUPFAM" id="SSF50249">
    <property type="entry name" value="Nucleic acid-binding proteins"/>
    <property type="match status" value="1"/>
</dbReference>
<dbReference type="InterPro" id="IPR039771">
    <property type="entry name" value="Csl4"/>
</dbReference>
<protein>
    <submittedName>
        <fullName evidence="3">Exosome complex component CSL4</fullName>
    </submittedName>
</protein>
<dbReference type="EMBL" id="PGGS01000124">
    <property type="protein sequence ID" value="PNH08566.1"/>
    <property type="molecule type" value="Genomic_DNA"/>
</dbReference>
<dbReference type="GO" id="GO:0005730">
    <property type="term" value="C:nucleolus"/>
    <property type="evidence" value="ECO:0007669"/>
    <property type="project" value="UniProtKB-SubCell"/>
</dbReference>
<keyword evidence="2" id="KW-0271">Exosome</keyword>
<sequence length="80" mass="8498">MYDCFRPGDVVRAEVVSLGDARSYYLSTAKNELGVVYARSAAAGVAMVPTGWTEMQCPDTQAVEKRKVARLAAAAAAEGQ</sequence>
<organism evidence="3 4">
    <name type="scientific">Tetrabaena socialis</name>
    <dbReference type="NCBI Taxonomy" id="47790"/>
    <lineage>
        <taxon>Eukaryota</taxon>
        <taxon>Viridiplantae</taxon>
        <taxon>Chlorophyta</taxon>
        <taxon>core chlorophytes</taxon>
        <taxon>Chlorophyceae</taxon>
        <taxon>CS clade</taxon>
        <taxon>Chlamydomonadales</taxon>
        <taxon>Tetrabaenaceae</taxon>
        <taxon>Tetrabaena</taxon>
    </lineage>
</organism>
<dbReference type="AlphaFoldDB" id="A0A2J8A7P7"/>
<dbReference type="GO" id="GO:0006396">
    <property type="term" value="P:RNA processing"/>
    <property type="evidence" value="ECO:0007669"/>
    <property type="project" value="InterPro"/>
</dbReference>
<dbReference type="GO" id="GO:0000176">
    <property type="term" value="C:nuclear exosome (RNase complex)"/>
    <property type="evidence" value="ECO:0007669"/>
    <property type="project" value="TreeGrafter"/>
</dbReference>
<gene>
    <name evidence="3" type="ORF">TSOC_004878</name>
</gene>
<keyword evidence="4" id="KW-1185">Reference proteome</keyword>
<dbReference type="Gene3D" id="2.40.50.140">
    <property type="entry name" value="Nucleic acid-binding proteins"/>
    <property type="match status" value="1"/>
</dbReference>
<evidence type="ECO:0000313" key="3">
    <source>
        <dbReference type="EMBL" id="PNH08566.1"/>
    </source>
</evidence>
<name>A0A2J8A7P7_9CHLO</name>
<proteinExistence type="predicted"/>
<dbReference type="OrthoDB" id="440760at2759"/>
<comment type="caution">
    <text evidence="3">The sequence shown here is derived from an EMBL/GenBank/DDBJ whole genome shotgun (WGS) entry which is preliminary data.</text>
</comment>
<dbReference type="Proteomes" id="UP000236333">
    <property type="component" value="Unassembled WGS sequence"/>
</dbReference>